<evidence type="ECO:0000313" key="2">
    <source>
        <dbReference type="EMBL" id="EWC64164.1"/>
    </source>
</evidence>
<name>W7JDU1_9PSEU</name>
<dbReference type="InterPro" id="IPR051540">
    <property type="entry name" value="S-2-haloacid_dehalogenase"/>
</dbReference>
<proteinExistence type="predicted"/>
<organism evidence="2 3">
    <name type="scientific">Actinokineospora spheciospongiae</name>
    <dbReference type="NCBI Taxonomy" id="909613"/>
    <lineage>
        <taxon>Bacteria</taxon>
        <taxon>Bacillati</taxon>
        <taxon>Actinomycetota</taxon>
        <taxon>Actinomycetes</taxon>
        <taxon>Pseudonocardiales</taxon>
        <taxon>Pseudonocardiaceae</taxon>
        <taxon>Actinokineospora</taxon>
    </lineage>
</organism>
<evidence type="ECO:0008006" key="4">
    <source>
        <dbReference type="Google" id="ProtNLM"/>
    </source>
</evidence>
<reference evidence="2 3" key="1">
    <citation type="journal article" date="2014" name="Genome Announc.">
        <title>Draft Genome Sequence of the Antitrypanosomally Active Sponge-Associated Bacterium Actinokineospora sp. Strain EG49.</title>
        <authorList>
            <person name="Harjes J."/>
            <person name="Ryu T."/>
            <person name="Abdelmohsen U.R."/>
            <person name="Moitinho-Silva L."/>
            <person name="Horn H."/>
            <person name="Ravasi T."/>
            <person name="Hentschel U."/>
        </authorList>
    </citation>
    <scope>NUCLEOTIDE SEQUENCE [LARGE SCALE GENOMIC DNA]</scope>
    <source>
        <strain evidence="2 3">EG49</strain>
    </source>
</reference>
<comment type="caution">
    <text evidence="2">The sequence shown here is derived from an EMBL/GenBank/DDBJ whole genome shotgun (WGS) entry which is preliminary data.</text>
</comment>
<sequence length="248" mass="25993">MTGELIVFDLGSTLVDGPEKGPAGRVVAALGLPRAAKGRLHEALMTRPFERPGEVADLLRREYGATGDQVDRQVADVWAAQEDDAVPVPGALEALAGLADGGYRFALASNIWHPYLVSARKHLGHFFDSHIPSGHQFFSYRAGCAKPSPRLLEQVLRATGVPAGSAVMVGDSHTNDVAPALALGMRAVWVLREPHREVPALVGAVNGTAPRPSLAIASIAGLTDQAIAAAFAAAPDAVDHNPNPEKSS</sequence>
<dbReference type="SUPFAM" id="SSF56784">
    <property type="entry name" value="HAD-like"/>
    <property type="match status" value="1"/>
</dbReference>
<dbReference type="OrthoDB" id="3680851at2"/>
<dbReference type="STRING" id="909613.UO65_0490"/>
<keyword evidence="3" id="KW-1185">Reference proteome</keyword>
<dbReference type="GO" id="GO:0016787">
    <property type="term" value="F:hydrolase activity"/>
    <property type="evidence" value="ECO:0007669"/>
    <property type="project" value="UniProtKB-KW"/>
</dbReference>
<evidence type="ECO:0000256" key="1">
    <source>
        <dbReference type="ARBA" id="ARBA00022801"/>
    </source>
</evidence>
<dbReference type="AlphaFoldDB" id="W7JDU1"/>
<dbReference type="EMBL" id="AYXG01000020">
    <property type="protein sequence ID" value="EWC64164.1"/>
    <property type="molecule type" value="Genomic_DNA"/>
</dbReference>
<dbReference type="eggNOG" id="COG1011">
    <property type="taxonomic scope" value="Bacteria"/>
</dbReference>
<dbReference type="InterPro" id="IPR023214">
    <property type="entry name" value="HAD_sf"/>
</dbReference>
<dbReference type="SFLD" id="SFLDS00003">
    <property type="entry name" value="Haloacid_Dehalogenase"/>
    <property type="match status" value="1"/>
</dbReference>
<dbReference type="Pfam" id="PF00702">
    <property type="entry name" value="Hydrolase"/>
    <property type="match status" value="1"/>
</dbReference>
<dbReference type="InterPro" id="IPR036412">
    <property type="entry name" value="HAD-like_sf"/>
</dbReference>
<dbReference type="Gene3D" id="3.40.50.1000">
    <property type="entry name" value="HAD superfamily/HAD-like"/>
    <property type="match status" value="1"/>
</dbReference>
<dbReference type="RefSeq" id="WP_035278303.1">
    <property type="nucleotide sequence ID" value="NZ_AYXG01000020.1"/>
</dbReference>
<dbReference type="PANTHER" id="PTHR43316">
    <property type="entry name" value="HYDROLASE, HALOACID DELAHOGENASE-RELATED"/>
    <property type="match status" value="1"/>
</dbReference>
<keyword evidence="1" id="KW-0378">Hydrolase</keyword>
<gene>
    <name evidence="2" type="ORF">UO65_0490</name>
</gene>
<accession>W7JDU1</accession>
<evidence type="ECO:0000313" key="3">
    <source>
        <dbReference type="Proteomes" id="UP000019277"/>
    </source>
</evidence>
<dbReference type="SFLD" id="SFLDG01129">
    <property type="entry name" value="C1.5:_HAD__Beta-PGM__Phosphata"/>
    <property type="match status" value="1"/>
</dbReference>
<protein>
    <recommendedName>
        <fullName evidence="4">N-formylglutamate deformylase</fullName>
    </recommendedName>
</protein>
<dbReference type="Proteomes" id="UP000019277">
    <property type="component" value="Unassembled WGS sequence"/>
</dbReference>